<name>A0A151M616_ALLMI</name>
<evidence type="ECO:0000313" key="2">
    <source>
        <dbReference type="Proteomes" id="UP000050525"/>
    </source>
</evidence>
<keyword evidence="2" id="KW-1185">Reference proteome</keyword>
<sequence>MPDPVREDPMNRKMEEAQAPKADIEHLEDGIFVPEPACEVELIAEERPVLMDKKFKDYIFIAHKAKGFDGYFIVSQLLKEKMGVKLITQGGILMCTEVTRLEPQPKVQEQQDTTCQTQHSGYAASWVIFRKLSWAELIRDGNQPIRYQICPSLWGVLIY</sequence>
<gene>
    <name evidence="1" type="ORF">Y1Q_0021900</name>
</gene>
<dbReference type="Proteomes" id="UP000050525">
    <property type="component" value="Unassembled WGS sequence"/>
</dbReference>
<dbReference type="EMBL" id="AKHW03006480">
    <property type="protein sequence ID" value="KYO19966.1"/>
    <property type="molecule type" value="Genomic_DNA"/>
</dbReference>
<proteinExistence type="predicted"/>
<evidence type="ECO:0000313" key="1">
    <source>
        <dbReference type="EMBL" id="KYO19966.1"/>
    </source>
</evidence>
<comment type="caution">
    <text evidence="1">The sequence shown here is derived from an EMBL/GenBank/DDBJ whole genome shotgun (WGS) entry which is preliminary data.</text>
</comment>
<protein>
    <submittedName>
        <fullName evidence="1">Uncharacterized protein</fullName>
    </submittedName>
</protein>
<accession>A0A151M616</accession>
<dbReference type="AlphaFoldDB" id="A0A151M616"/>
<organism evidence="1 2">
    <name type="scientific">Alligator mississippiensis</name>
    <name type="common">American alligator</name>
    <dbReference type="NCBI Taxonomy" id="8496"/>
    <lineage>
        <taxon>Eukaryota</taxon>
        <taxon>Metazoa</taxon>
        <taxon>Chordata</taxon>
        <taxon>Craniata</taxon>
        <taxon>Vertebrata</taxon>
        <taxon>Euteleostomi</taxon>
        <taxon>Archelosauria</taxon>
        <taxon>Archosauria</taxon>
        <taxon>Crocodylia</taxon>
        <taxon>Alligatoridae</taxon>
        <taxon>Alligatorinae</taxon>
        <taxon>Alligator</taxon>
    </lineage>
</organism>
<reference evidence="1 2" key="1">
    <citation type="journal article" date="2012" name="Genome Biol.">
        <title>Sequencing three crocodilian genomes to illuminate the evolution of archosaurs and amniotes.</title>
        <authorList>
            <person name="St John J.A."/>
            <person name="Braun E.L."/>
            <person name="Isberg S.R."/>
            <person name="Miles L.G."/>
            <person name="Chong A.Y."/>
            <person name="Gongora J."/>
            <person name="Dalzell P."/>
            <person name="Moran C."/>
            <person name="Bed'hom B."/>
            <person name="Abzhanov A."/>
            <person name="Burgess S.C."/>
            <person name="Cooksey A.M."/>
            <person name="Castoe T.A."/>
            <person name="Crawford N.G."/>
            <person name="Densmore L.D."/>
            <person name="Drew J.C."/>
            <person name="Edwards S.V."/>
            <person name="Faircloth B.C."/>
            <person name="Fujita M.K."/>
            <person name="Greenwold M.J."/>
            <person name="Hoffmann F.G."/>
            <person name="Howard J.M."/>
            <person name="Iguchi T."/>
            <person name="Janes D.E."/>
            <person name="Khan S.Y."/>
            <person name="Kohno S."/>
            <person name="de Koning A.J."/>
            <person name="Lance S.L."/>
            <person name="McCarthy F.M."/>
            <person name="McCormack J.E."/>
            <person name="Merchant M.E."/>
            <person name="Peterson D.G."/>
            <person name="Pollock D.D."/>
            <person name="Pourmand N."/>
            <person name="Raney B.J."/>
            <person name="Roessler K.A."/>
            <person name="Sanford J.R."/>
            <person name="Sawyer R.H."/>
            <person name="Schmidt C.J."/>
            <person name="Triplett E.W."/>
            <person name="Tuberville T.D."/>
            <person name="Venegas-Anaya M."/>
            <person name="Howard J.T."/>
            <person name="Jarvis E.D."/>
            <person name="Guillette L.J.Jr."/>
            <person name="Glenn T.C."/>
            <person name="Green R.E."/>
            <person name="Ray D.A."/>
        </authorList>
    </citation>
    <scope>NUCLEOTIDE SEQUENCE [LARGE SCALE GENOMIC DNA]</scope>
    <source>
        <strain evidence="1">KSC_2009_1</strain>
    </source>
</reference>